<evidence type="ECO:0000313" key="1">
    <source>
        <dbReference type="EMBL" id="NSL89332.1"/>
    </source>
</evidence>
<reference evidence="1" key="1">
    <citation type="submission" date="2020-05" db="EMBL/GenBank/DDBJ databases">
        <title>Chitinophaga laudate sp. nov., isolated from a tropical peat swamp.</title>
        <authorList>
            <person name="Goh C.B.S."/>
            <person name="Lee M.S."/>
            <person name="Parimannan S."/>
            <person name="Pasbakhsh P."/>
            <person name="Yule C.M."/>
            <person name="Rajandas H."/>
            <person name="Loke S."/>
            <person name="Croft L."/>
            <person name="Tan J.B.L."/>
        </authorList>
    </citation>
    <scope>NUCLEOTIDE SEQUENCE</scope>
    <source>
        <strain evidence="1">Mgbs1</strain>
    </source>
</reference>
<comment type="caution">
    <text evidence="1">The sequence shown here is derived from an EMBL/GenBank/DDBJ whole genome shotgun (WGS) entry which is preliminary data.</text>
</comment>
<accession>A0A9Q5GS82</accession>
<name>A0A9Q5GS82_9BACT</name>
<gene>
    <name evidence="1" type="ORF">ECE50_020995</name>
</gene>
<proteinExistence type="predicted"/>
<dbReference type="Proteomes" id="UP000281028">
    <property type="component" value="Unassembled WGS sequence"/>
</dbReference>
<organism evidence="1 2">
    <name type="scientific">Chitinophaga solisilvae</name>
    <dbReference type="NCBI Taxonomy" id="1233460"/>
    <lineage>
        <taxon>Bacteria</taxon>
        <taxon>Pseudomonadati</taxon>
        <taxon>Bacteroidota</taxon>
        <taxon>Chitinophagia</taxon>
        <taxon>Chitinophagales</taxon>
        <taxon>Chitinophagaceae</taxon>
        <taxon>Chitinophaga</taxon>
    </lineage>
</organism>
<dbReference type="AlphaFoldDB" id="A0A9Q5GS82"/>
<keyword evidence="2" id="KW-1185">Reference proteome</keyword>
<protein>
    <submittedName>
        <fullName evidence="1">Uncharacterized protein</fullName>
    </submittedName>
</protein>
<sequence length="390" mass="45627">MDVKLLELHISQAQLSLNRACNNNYSDNNKAEYQDTLVALFDKIKENFSSKQPGSDIEIIEIKKELDFIFQSLESLDSSTLNLIPYEMVACLKCAMDEWLVKGEKFIIVTRLINELTGFSFDPSIAFNDQLFRSIKQKYSIDIVHRLVQISIPKALSRDYLAAVPLYHELGHFIDIKNNITSSLEKHLVNLFFSYQLPPATQTELLSYFPFLPHYHSNPKMYEFVFQRHLGEYFCDLFASQYVGRSLNLYLEYITEQQNYPVNTHPSTTFRIKVVEDFLSNNKNVIIYYLIDAIKQVTGMDLSIRYTPPSKNDFLHFLPVDIQNERELHGLFSMGWDLWLNNWDAFSKNMNMVQPIKREQVYSVINNLIEKSISNYFINQKWKLALSQEP</sequence>
<evidence type="ECO:0000313" key="2">
    <source>
        <dbReference type="Proteomes" id="UP000281028"/>
    </source>
</evidence>
<dbReference type="EMBL" id="RIAR02000001">
    <property type="protein sequence ID" value="NSL89332.1"/>
    <property type="molecule type" value="Genomic_DNA"/>
</dbReference>